<feature type="transmembrane region" description="Helical" evidence="1">
    <location>
        <begin position="132"/>
        <end position="158"/>
    </location>
</feature>
<dbReference type="SUPFAM" id="SSF49503">
    <property type="entry name" value="Cupredoxins"/>
    <property type="match status" value="1"/>
</dbReference>
<evidence type="ECO:0000259" key="2">
    <source>
        <dbReference type="Pfam" id="PF13386"/>
    </source>
</evidence>
<name>A0A1F6AVA0_9BACT</name>
<evidence type="ECO:0000313" key="5">
    <source>
        <dbReference type="Proteomes" id="UP000178305"/>
    </source>
</evidence>
<dbReference type="InterPro" id="IPR039447">
    <property type="entry name" value="UreH-like_TM_dom"/>
</dbReference>
<keyword evidence="1" id="KW-1133">Transmembrane helix</keyword>
<organism evidence="4 5">
    <name type="scientific">Candidatus Gottesmanbacteria bacterium RIFCSPLOWO2_01_FULL_48_11</name>
    <dbReference type="NCBI Taxonomy" id="1798395"/>
    <lineage>
        <taxon>Bacteria</taxon>
        <taxon>Candidatus Gottesmaniibacteriota</taxon>
    </lineage>
</organism>
<protein>
    <recommendedName>
        <fullName evidence="6">Urease accessory protein UreH-like transmembrane domain-containing protein</fullName>
    </recommendedName>
</protein>
<dbReference type="AlphaFoldDB" id="A0A1F6AVA0"/>
<keyword evidence="1" id="KW-0812">Transmembrane</keyword>
<dbReference type="Proteomes" id="UP000178305">
    <property type="component" value="Unassembled WGS sequence"/>
</dbReference>
<feature type="transmembrane region" description="Helical" evidence="1">
    <location>
        <begin position="48"/>
        <end position="72"/>
    </location>
</feature>
<proteinExistence type="predicted"/>
<dbReference type="PANTHER" id="PTHR42208:SF1">
    <property type="entry name" value="HEAVY METAL TRANSPORTER"/>
    <property type="match status" value="1"/>
</dbReference>
<dbReference type="EMBL" id="MFJY01000020">
    <property type="protein sequence ID" value="OGG28237.1"/>
    <property type="molecule type" value="Genomic_DNA"/>
</dbReference>
<gene>
    <name evidence="4" type="ORF">A3A64_00670</name>
</gene>
<feature type="transmembrane region" description="Helical" evidence="1">
    <location>
        <begin position="6"/>
        <end position="28"/>
    </location>
</feature>
<evidence type="ECO:0000256" key="1">
    <source>
        <dbReference type="SAM" id="Phobius"/>
    </source>
</evidence>
<feature type="domain" description="Urease accessory protein UreH-like transmembrane" evidence="2">
    <location>
        <begin position="7"/>
        <end position="213"/>
    </location>
</feature>
<evidence type="ECO:0008006" key="6">
    <source>
        <dbReference type="Google" id="ProtNLM"/>
    </source>
</evidence>
<dbReference type="InterPro" id="IPR028096">
    <property type="entry name" value="EfeO_Cupredoxin"/>
</dbReference>
<reference evidence="4 5" key="1">
    <citation type="journal article" date="2016" name="Nat. Commun.">
        <title>Thousands of microbial genomes shed light on interconnected biogeochemical processes in an aquifer system.</title>
        <authorList>
            <person name="Anantharaman K."/>
            <person name="Brown C.T."/>
            <person name="Hug L.A."/>
            <person name="Sharon I."/>
            <person name="Castelle C.J."/>
            <person name="Probst A.J."/>
            <person name="Thomas B.C."/>
            <person name="Singh A."/>
            <person name="Wilkins M.J."/>
            <person name="Karaoz U."/>
            <person name="Brodie E.L."/>
            <person name="Williams K.H."/>
            <person name="Hubbard S.S."/>
            <person name="Banfield J.F."/>
        </authorList>
    </citation>
    <scope>NUCLEOTIDE SEQUENCE [LARGE SCALE GENOMIC DNA]</scope>
</reference>
<sequence length="343" mass="36342">MPNLWIIFTTGLLAGGLTCMAVQGGLLATTIAGEDKGDGGDRESKGKIGAVLSFLAAKLIAYTLLGALLGWLGSLIQFSLRLQATLTIFVAIFMIGTALALLNVHPVFRFFIIETPPFFRRLVRKSAKSANLFAPAILGAFTIFIPCGTTQAMMALAIASGNPLWGSLILATFVLGTSPLFFFAGYSMEWIKGVLADRFAPVAATVIIGLAVWNINGGVVLLGSPVSIQSVAREFYCTVTFCDMPVNAATRAATDVVNITIQSNGYTVDNPVIPAGRRVRIKLSNMSGGGCTQAFTIPKYGIQKVVRLGESQEFEFVAPKEPGELAFSCSMGMYGGKLFVVGG</sequence>
<dbReference type="Pfam" id="PF13386">
    <property type="entry name" value="DsbD_2"/>
    <property type="match status" value="1"/>
</dbReference>
<evidence type="ECO:0000259" key="3">
    <source>
        <dbReference type="Pfam" id="PF13473"/>
    </source>
</evidence>
<feature type="transmembrane region" description="Helical" evidence="1">
    <location>
        <begin position="199"/>
        <end position="223"/>
    </location>
</feature>
<dbReference type="Gene3D" id="2.60.40.420">
    <property type="entry name" value="Cupredoxins - blue copper proteins"/>
    <property type="match status" value="1"/>
</dbReference>
<feature type="transmembrane region" description="Helical" evidence="1">
    <location>
        <begin position="164"/>
        <end position="187"/>
    </location>
</feature>
<dbReference type="PANTHER" id="PTHR42208">
    <property type="entry name" value="HEAVY METAL TRANSPORTER-RELATED"/>
    <property type="match status" value="1"/>
</dbReference>
<dbReference type="Pfam" id="PF13473">
    <property type="entry name" value="Cupredoxin_1"/>
    <property type="match status" value="1"/>
</dbReference>
<dbReference type="InterPro" id="IPR008972">
    <property type="entry name" value="Cupredoxin"/>
</dbReference>
<comment type="caution">
    <text evidence="4">The sequence shown here is derived from an EMBL/GenBank/DDBJ whole genome shotgun (WGS) entry which is preliminary data.</text>
</comment>
<evidence type="ECO:0000313" key="4">
    <source>
        <dbReference type="EMBL" id="OGG28237.1"/>
    </source>
</evidence>
<feature type="domain" description="EfeO-type cupredoxin-like" evidence="3">
    <location>
        <begin position="248"/>
        <end position="340"/>
    </location>
</feature>
<keyword evidence="1" id="KW-0472">Membrane</keyword>
<accession>A0A1F6AVA0</accession>
<feature type="transmembrane region" description="Helical" evidence="1">
    <location>
        <begin position="84"/>
        <end position="111"/>
    </location>
</feature>